<dbReference type="InterPro" id="IPR027304">
    <property type="entry name" value="Trigger_fact/SurA_dom_sf"/>
</dbReference>
<dbReference type="Pfam" id="PF00639">
    <property type="entry name" value="Rotamase"/>
    <property type="match status" value="1"/>
</dbReference>
<evidence type="ECO:0000256" key="1">
    <source>
        <dbReference type="ARBA" id="ARBA00022764"/>
    </source>
</evidence>
<dbReference type="PANTHER" id="PTHR47245:SF2">
    <property type="entry name" value="PEPTIDYL-PROLYL CIS-TRANS ISOMERASE HP_0175-RELATED"/>
    <property type="match status" value="1"/>
</dbReference>
<dbReference type="InterPro" id="IPR023058">
    <property type="entry name" value="PPIase_PpiC_CS"/>
</dbReference>
<dbReference type="Gene3D" id="3.10.50.40">
    <property type="match status" value="2"/>
</dbReference>
<keyword evidence="3" id="KW-0413">Isomerase</keyword>
<dbReference type="SUPFAM" id="SSF109998">
    <property type="entry name" value="Triger factor/SurA peptide-binding domain-like"/>
    <property type="match status" value="1"/>
</dbReference>
<dbReference type="InterPro" id="IPR000297">
    <property type="entry name" value="PPIase_PpiC"/>
</dbReference>
<feature type="domain" description="PpiC" evidence="2">
    <location>
        <begin position="167"/>
        <end position="267"/>
    </location>
</feature>
<dbReference type="InterPro" id="IPR046357">
    <property type="entry name" value="PPIase_dom_sf"/>
</dbReference>
<dbReference type="EMBL" id="UOGD01000079">
    <property type="protein sequence ID" value="VAX17476.1"/>
    <property type="molecule type" value="Genomic_DNA"/>
</dbReference>
<dbReference type="PROSITE" id="PS01096">
    <property type="entry name" value="PPIC_PPIASE_1"/>
    <property type="match status" value="1"/>
</dbReference>
<dbReference type="Pfam" id="PF09312">
    <property type="entry name" value="SurA_N"/>
    <property type="match status" value="1"/>
</dbReference>
<dbReference type="InterPro" id="IPR050245">
    <property type="entry name" value="PrsA_foldase"/>
</dbReference>
<reference evidence="3" key="1">
    <citation type="submission" date="2018-06" db="EMBL/GenBank/DDBJ databases">
        <authorList>
            <person name="Zhirakovskaya E."/>
        </authorList>
    </citation>
    <scope>NUCLEOTIDE SEQUENCE</scope>
</reference>
<dbReference type="EC" id="5.2.1.8" evidence="3"/>
<keyword evidence="1" id="KW-0574">Periplasm</keyword>
<dbReference type="GO" id="GO:0003755">
    <property type="term" value="F:peptidyl-prolyl cis-trans isomerase activity"/>
    <property type="evidence" value="ECO:0007669"/>
    <property type="project" value="UniProtKB-KW"/>
</dbReference>
<evidence type="ECO:0000259" key="2">
    <source>
        <dbReference type="PROSITE" id="PS50198"/>
    </source>
</evidence>
<dbReference type="Gene3D" id="1.10.4030.10">
    <property type="entry name" value="Porin chaperone SurA, peptide-binding domain"/>
    <property type="match status" value="1"/>
</dbReference>
<feature type="domain" description="PpiC" evidence="2">
    <location>
        <begin position="270"/>
        <end position="376"/>
    </location>
</feature>
<gene>
    <name evidence="3" type="ORF">MNBD_IGNAVI01-1297</name>
</gene>
<dbReference type="Pfam" id="PF13616">
    <property type="entry name" value="Rotamase_3"/>
    <property type="match status" value="1"/>
</dbReference>
<dbReference type="PROSITE" id="PS50198">
    <property type="entry name" value="PPIC_PPIASE_2"/>
    <property type="match status" value="2"/>
</dbReference>
<accession>A0A3B1BGQ9</accession>
<protein>
    <submittedName>
        <fullName evidence="3">Periplasmic chaperone and peptidyl-prolyl cis-trans isomerase of outer membrane proteins SurA</fullName>
        <ecNumber evidence="3">5.2.1.8</ecNumber>
    </submittedName>
</protein>
<dbReference type="PANTHER" id="PTHR47245">
    <property type="entry name" value="PEPTIDYLPROLYL ISOMERASE"/>
    <property type="match status" value="1"/>
</dbReference>
<dbReference type="InterPro" id="IPR015391">
    <property type="entry name" value="SurA_N"/>
</dbReference>
<dbReference type="AlphaFoldDB" id="A0A3B1BGQ9"/>
<evidence type="ECO:0000313" key="3">
    <source>
        <dbReference type="EMBL" id="VAX17476.1"/>
    </source>
</evidence>
<organism evidence="3">
    <name type="scientific">hydrothermal vent metagenome</name>
    <dbReference type="NCBI Taxonomy" id="652676"/>
    <lineage>
        <taxon>unclassified sequences</taxon>
        <taxon>metagenomes</taxon>
        <taxon>ecological metagenomes</taxon>
    </lineage>
</organism>
<proteinExistence type="predicted"/>
<dbReference type="SUPFAM" id="SSF54534">
    <property type="entry name" value="FKBP-like"/>
    <property type="match status" value="2"/>
</dbReference>
<sequence length="422" mass="48570">MKYIIILLLIFVQVLIAQETIDKIVAVVDNEIILKSELDLRVQMEAAKSNINPDDPALRKKILNGMITEKLLYAQAELDSVEVSDDEITQMLDNQMNYFIQQYGSKERVEETYGMSIERIKREFRDDTKKNLMAQRLQQQKFGEIDVTRREVEQFYETYKDSLGLIPEKFTLSHIFIDPSKSENAKEIAKKFAESLLDSLKNGADFAVLATKYSDDPGSRAQGGDLGLVQRGVFYPEFEAAAFALKEGEISGVVESPVGFHIIQLLERKGNQIHTRHILVMIKSNDQADLKAIELLTDIKDSIRQGFNTFEYYAKKYSDDKETAKFGGKLGTLEVGQLDKQILQTVYSMKEGEISAPQKLVIGPQKYGYQIVKLIKRIPEHVANIDKDYDDIKRLAEYRKREKKFKEWVEELKSHIYWEVKI</sequence>
<name>A0A3B1BGQ9_9ZZZZ</name>